<keyword evidence="8" id="KW-0800">Toxin</keyword>
<feature type="binding site" evidence="8">
    <location>
        <position position="5"/>
    </location>
    <ligand>
        <name>Mg(2+)</name>
        <dbReference type="ChEBI" id="CHEBI:18420"/>
    </ligand>
</feature>
<dbReference type="RefSeq" id="WP_086887427.1">
    <property type="nucleotide sequence ID" value="NZ_CP019893.1"/>
</dbReference>
<reference evidence="11" key="1">
    <citation type="submission" date="2017-02" db="EMBL/GenBank/DDBJ databases">
        <title>Natronthermophilus aegyptiacus gen. nov.,sp. nov., an aerobic, extremely halophilic alkalithermophilic archaeon isolated from the athalassohaline Wadi An Natrun, Egypt.</title>
        <authorList>
            <person name="Zhao B."/>
        </authorList>
    </citation>
    <scope>NUCLEOTIDE SEQUENCE [LARGE SCALE GENOMIC DNA]</scope>
    <source>
        <strain evidence="11">JW/NM-HA 15</strain>
    </source>
</reference>
<keyword evidence="2 8" id="KW-1277">Toxin-antitoxin system</keyword>
<keyword evidence="4 8" id="KW-0479">Metal-binding</keyword>
<sequence>MLLLDTNVLSDYLAGYEPARELLIEYEDDEWIVSGLVLYETYMGVLYGYVPGTPEEVFSIVDSTMEIVNVTEQTATESARLQRELLEIGVPADQPDGLIAASAREHGAALVTADETFWNDEVGAVLDVVRYHRE</sequence>
<gene>
    <name evidence="8" type="primary">vapC</name>
    <name evidence="10" type="ORF">B1756_04265</name>
</gene>
<dbReference type="GeneID" id="32893265"/>
<evidence type="ECO:0000256" key="4">
    <source>
        <dbReference type="ARBA" id="ARBA00022723"/>
    </source>
</evidence>
<evidence type="ECO:0000313" key="11">
    <source>
        <dbReference type="Proteomes" id="UP000250088"/>
    </source>
</evidence>
<evidence type="ECO:0000256" key="6">
    <source>
        <dbReference type="ARBA" id="ARBA00022842"/>
    </source>
</evidence>
<dbReference type="InterPro" id="IPR022907">
    <property type="entry name" value="VapC_family"/>
</dbReference>
<dbReference type="PANTHER" id="PTHR33653">
    <property type="entry name" value="RIBONUCLEASE VAPC2"/>
    <property type="match status" value="1"/>
</dbReference>
<dbReference type="EMBL" id="CP019893">
    <property type="protein sequence ID" value="ARS89047.1"/>
    <property type="molecule type" value="Genomic_DNA"/>
</dbReference>
<comment type="function">
    <text evidence="8">Toxic component of a toxin-antitoxin (TA) system. An RNase.</text>
</comment>
<feature type="binding site" evidence="8">
    <location>
        <position position="96"/>
    </location>
    <ligand>
        <name>Mg(2+)</name>
        <dbReference type="ChEBI" id="CHEBI:18420"/>
    </ligand>
</feature>
<keyword evidence="11" id="KW-1185">Reference proteome</keyword>
<dbReference type="OrthoDB" id="147588at2157"/>
<evidence type="ECO:0000256" key="7">
    <source>
        <dbReference type="ARBA" id="ARBA00038093"/>
    </source>
</evidence>
<dbReference type="SUPFAM" id="SSF88723">
    <property type="entry name" value="PIN domain-like"/>
    <property type="match status" value="1"/>
</dbReference>
<dbReference type="GO" id="GO:0016787">
    <property type="term" value="F:hydrolase activity"/>
    <property type="evidence" value="ECO:0007669"/>
    <property type="project" value="UniProtKB-KW"/>
</dbReference>
<dbReference type="InterPro" id="IPR002716">
    <property type="entry name" value="PIN_dom"/>
</dbReference>
<comment type="cofactor">
    <cofactor evidence="1 8">
        <name>Mg(2+)</name>
        <dbReference type="ChEBI" id="CHEBI:18420"/>
    </cofactor>
</comment>
<evidence type="ECO:0000256" key="3">
    <source>
        <dbReference type="ARBA" id="ARBA00022722"/>
    </source>
</evidence>
<dbReference type="Proteomes" id="UP000250088">
    <property type="component" value="Chromosome"/>
</dbReference>
<keyword evidence="6 8" id="KW-0460">Magnesium</keyword>
<dbReference type="EC" id="3.1.-.-" evidence="8"/>
<dbReference type="Gene3D" id="3.40.50.1010">
    <property type="entry name" value="5'-nuclease"/>
    <property type="match status" value="1"/>
</dbReference>
<dbReference type="KEGG" id="naj:B1756_04265"/>
<keyword evidence="3 8" id="KW-0540">Nuclease</keyword>
<dbReference type="Pfam" id="PF01850">
    <property type="entry name" value="PIN"/>
    <property type="match status" value="1"/>
</dbReference>
<keyword evidence="5 8" id="KW-0378">Hydrolase</keyword>
<evidence type="ECO:0000256" key="5">
    <source>
        <dbReference type="ARBA" id="ARBA00022801"/>
    </source>
</evidence>
<dbReference type="HAMAP" id="MF_00265">
    <property type="entry name" value="VapC_Nob1"/>
    <property type="match status" value="1"/>
</dbReference>
<dbReference type="InterPro" id="IPR029060">
    <property type="entry name" value="PIN-like_dom_sf"/>
</dbReference>
<proteinExistence type="inferred from homology"/>
<evidence type="ECO:0000256" key="2">
    <source>
        <dbReference type="ARBA" id="ARBA00022649"/>
    </source>
</evidence>
<evidence type="ECO:0000256" key="8">
    <source>
        <dbReference type="HAMAP-Rule" id="MF_00265"/>
    </source>
</evidence>
<dbReference type="GO" id="GO:0090729">
    <property type="term" value="F:toxin activity"/>
    <property type="evidence" value="ECO:0007669"/>
    <property type="project" value="UniProtKB-KW"/>
</dbReference>
<dbReference type="AlphaFoldDB" id="A0A2Z2HU82"/>
<dbReference type="PANTHER" id="PTHR33653:SF1">
    <property type="entry name" value="RIBONUCLEASE VAPC2"/>
    <property type="match status" value="1"/>
</dbReference>
<comment type="similarity">
    <text evidence="7 8">Belongs to the PINc/VapC protein family.</text>
</comment>
<protein>
    <recommendedName>
        <fullName evidence="8">Ribonuclease VapC</fullName>
        <shortName evidence="8">RNase VapC</shortName>
        <ecNumber evidence="8">3.1.-.-</ecNumber>
    </recommendedName>
    <alternativeName>
        <fullName evidence="8">Putative toxin VapC</fullName>
    </alternativeName>
</protein>
<dbReference type="GO" id="GO:0004540">
    <property type="term" value="F:RNA nuclease activity"/>
    <property type="evidence" value="ECO:0007669"/>
    <property type="project" value="InterPro"/>
</dbReference>
<feature type="domain" description="PIN" evidence="9">
    <location>
        <begin position="3"/>
        <end position="117"/>
    </location>
</feature>
<organism evidence="10 11">
    <name type="scientific">Natrarchaeobaculum aegyptiacum</name>
    <dbReference type="NCBI Taxonomy" id="745377"/>
    <lineage>
        <taxon>Archaea</taxon>
        <taxon>Methanobacteriati</taxon>
        <taxon>Methanobacteriota</taxon>
        <taxon>Stenosarchaea group</taxon>
        <taxon>Halobacteria</taxon>
        <taxon>Halobacteriales</taxon>
        <taxon>Natrialbaceae</taxon>
        <taxon>Natrarchaeobaculum</taxon>
    </lineage>
</organism>
<dbReference type="InterPro" id="IPR050556">
    <property type="entry name" value="Type_II_TA_system_RNase"/>
</dbReference>
<evidence type="ECO:0000259" key="9">
    <source>
        <dbReference type="Pfam" id="PF01850"/>
    </source>
</evidence>
<dbReference type="GO" id="GO:0000287">
    <property type="term" value="F:magnesium ion binding"/>
    <property type="evidence" value="ECO:0007669"/>
    <property type="project" value="UniProtKB-UniRule"/>
</dbReference>
<name>A0A2Z2HU82_9EURY</name>
<evidence type="ECO:0000256" key="1">
    <source>
        <dbReference type="ARBA" id="ARBA00001946"/>
    </source>
</evidence>
<evidence type="ECO:0000313" key="10">
    <source>
        <dbReference type="EMBL" id="ARS89047.1"/>
    </source>
</evidence>
<accession>A0A2Z2HU82</accession>